<evidence type="ECO:0000256" key="1">
    <source>
        <dbReference type="SAM" id="MobiDB-lite"/>
    </source>
</evidence>
<accession>A0A9P5NDH3</accession>
<feature type="compositionally biased region" description="Low complexity" evidence="1">
    <location>
        <begin position="111"/>
        <end position="125"/>
    </location>
</feature>
<feature type="compositionally biased region" description="Pro residues" evidence="1">
    <location>
        <begin position="126"/>
        <end position="136"/>
    </location>
</feature>
<keyword evidence="2" id="KW-0732">Signal</keyword>
<organism evidence="3 4">
    <name type="scientific">Gymnopilus junonius</name>
    <name type="common">Spectacular rustgill mushroom</name>
    <name type="synonym">Gymnopilus spectabilis subsp. junonius</name>
    <dbReference type="NCBI Taxonomy" id="109634"/>
    <lineage>
        <taxon>Eukaryota</taxon>
        <taxon>Fungi</taxon>
        <taxon>Dikarya</taxon>
        <taxon>Basidiomycota</taxon>
        <taxon>Agaricomycotina</taxon>
        <taxon>Agaricomycetes</taxon>
        <taxon>Agaricomycetidae</taxon>
        <taxon>Agaricales</taxon>
        <taxon>Agaricineae</taxon>
        <taxon>Hymenogastraceae</taxon>
        <taxon>Gymnopilus</taxon>
    </lineage>
</organism>
<name>A0A9P5NDH3_GYMJU</name>
<dbReference type="OrthoDB" id="271448at2759"/>
<comment type="caution">
    <text evidence="3">The sequence shown here is derived from an EMBL/GenBank/DDBJ whole genome shotgun (WGS) entry which is preliminary data.</text>
</comment>
<feature type="region of interest" description="Disordered" evidence="1">
    <location>
        <begin position="82"/>
        <end position="138"/>
    </location>
</feature>
<feature type="compositionally biased region" description="Pro residues" evidence="1">
    <location>
        <begin position="90"/>
        <end position="106"/>
    </location>
</feature>
<evidence type="ECO:0000313" key="4">
    <source>
        <dbReference type="Proteomes" id="UP000724874"/>
    </source>
</evidence>
<sequence length="240" mass="25451">MQFTSLFVATAIAVSGVLSTPTTSFDINFYLPSNHYGSPIAPWNHGAKPGWYYGSNPKAHPGIPCLGEPSTCKILSSNPYGLQCPKKKPPPPPPHHTPPPPPPPPHHTTKTKSIPTTSKTSSAPPTQSPPPPPPNGYFPTFSNITCATQADDFLTFGLVDTEADCLAMCDSVMGCNFVNAYHDVNGKDGSPQLTCSLFSKCHDASTADNCGGQSQPSGLLDFIIDSDGFCRNGFTDSDPK</sequence>
<dbReference type="EMBL" id="JADNYJ010000134">
    <property type="protein sequence ID" value="KAF8881166.1"/>
    <property type="molecule type" value="Genomic_DNA"/>
</dbReference>
<reference evidence="3" key="1">
    <citation type="submission" date="2020-11" db="EMBL/GenBank/DDBJ databases">
        <authorList>
            <consortium name="DOE Joint Genome Institute"/>
            <person name="Ahrendt S."/>
            <person name="Riley R."/>
            <person name="Andreopoulos W."/>
            <person name="LaButti K."/>
            <person name="Pangilinan J."/>
            <person name="Ruiz-duenas F.J."/>
            <person name="Barrasa J.M."/>
            <person name="Sanchez-Garcia M."/>
            <person name="Camarero S."/>
            <person name="Miyauchi S."/>
            <person name="Serrano A."/>
            <person name="Linde D."/>
            <person name="Babiker R."/>
            <person name="Drula E."/>
            <person name="Ayuso-Fernandez I."/>
            <person name="Pacheco R."/>
            <person name="Padilla G."/>
            <person name="Ferreira P."/>
            <person name="Barriuso J."/>
            <person name="Kellner H."/>
            <person name="Castanera R."/>
            <person name="Alfaro M."/>
            <person name="Ramirez L."/>
            <person name="Pisabarro A.G."/>
            <person name="Kuo A."/>
            <person name="Tritt A."/>
            <person name="Lipzen A."/>
            <person name="He G."/>
            <person name="Yan M."/>
            <person name="Ng V."/>
            <person name="Cullen D."/>
            <person name="Martin F."/>
            <person name="Rosso M.-N."/>
            <person name="Henrissat B."/>
            <person name="Hibbett D."/>
            <person name="Martinez A.T."/>
            <person name="Grigoriev I.V."/>
        </authorList>
    </citation>
    <scope>NUCLEOTIDE SEQUENCE</scope>
    <source>
        <strain evidence="3">AH 44721</strain>
    </source>
</reference>
<proteinExistence type="predicted"/>
<feature type="signal peptide" evidence="2">
    <location>
        <begin position="1"/>
        <end position="19"/>
    </location>
</feature>
<protein>
    <submittedName>
        <fullName evidence="3">Uncharacterized protein</fullName>
    </submittedName>
</protein>
<gene>
    <name evidence="3" type="ORF">CPB84DRAFT_1851660</name>
</gene>
<evidence type="ECO:0000256" key="2">
    <source>
        <dbReference type="SAM" id="SignalP"/>
    </source>
</evidence>
<keyword evidence="4" id="KW-1185">Reference proteome</keyword>
<feature type="chain" id="PRO_5040237688" evidence="2">
    <location>
        <begin position="20"/>
        <end position="240"/>
    </location>
</feature>
<dbReference type="Proteomes" id="UP000724874">
    <property type="component" value="Unassembled WGS sequence"/>
</dbReference>
<dbReference type="AlphaFoldDB" id="A0A9P5NDH3"/>
<evidence type="ECO:0000313" key="3">
    <source>
        <dbReference type="EMBL" id="KAF8881166.1"/>
    </source>
</evidence>